<dbReference type="EMBL" id="GBXM01052908">
    <property type="protein sequence ID" value="JAH55669.1"/>
    <property type="molecule type" value="Transcribed_RNA"/>
</dbReference>
<sequence>MHLCFFIYCFFFFTVPDLPEF</sequence>
<evidence type="ECO:0000313" key="1">
    <source>
        <dbReference type="EMBL" id="JAH55669.1"/>
    </source>
</evidence>
<reference evidence="1" key="1">
    <citation type="submission" date="2014-11" db="EMBL/GenBank/DDBJ databases">
        <authorList>
            <person name="Amaro Gonzalez C."/>
        </authorList>
    </citation>
    <scope>NUCLEOTIDE SEQUENCE</scope>
</reference>
<organism evidence="1">
    <name type="scientific">Anguilla anguilla</name>
    <name type="common">European freshwater eel</name>
    <name type="synonym">Muraena anguilla</name>
    <dbReference type="NCBI Taxonomy" id="7936"/>
    <lineage>
        <taxon>Eukaryota</taxon>
        <taxon>Metazoa</taxon>
        <taxon>Chordata</taxon>
        <taxon>Craniata</taxon>
        <taxon>Vertebrata</taxon>
        <taxon>Euteleostomi</taxon>
        <taxon>Actinopterygii</taxon>
        <taxon>Neopterygii</taxon>
        <taxon>Teleostei</taxon>
        <taxon>Anguilliformes</taxon>
        <taxon>Anguillidae</taxon>
        <taxon>Anguilla</taxon>
    </lineage>
</organism>
<name>A0A0E9TPL6_ANGAN</name>
<accession>A0A0E9TPL6</accession>
<proteinExistence type="predicted"/>
<reference evidence="1" key="2">
    <citation type="journal article" date="2015" name="Fish Shellfish Immunol.">
        <title>Early steps in the European eel (Anguilla anguilla)-Vibrio vulnificus interaction in the gills: Role of the RtxA13 toxin.</title>
        <authorList>
            <person name="Callol A."/>
            <person name="Pajuelo D."/>
            <person name="Ebbesson L."/>
            <person name="Teles M."/>
            <person name="MacKenzie S."/>
            <person name="Amaro C."/>
        </authorList>
    </citation>
    <scope>NUCLEOTIDE SEQUENCE</scope>
</reference>
<protein>
    <submittedName>
        <fullName evidence="1">Uncharacterized protein</fullName>
    </submittedName>
</protein>
<dbReference type="AlphaFoldDB" id="A0A0E9TPL6"/>